<dbReference type="EMBL" id="CP030041">
    <property type="protein sequence ID" value="AWW33255.1"/>
    <property type="molecule type" value="Genomic_DNA"/>
</dbReference>
<evidence type="ECO:0000313" key="3">
    <source>
        <dbReference type="Proteomes" id="UP000248688"/>
    </source>
</evidence>
<accession>A0A2Z4IQV6</accession>
<evidence type="ECO:0000259" key="1">
    <source>
        <dbReference type="Pfam" id="PF00535"/>
    </source>
</evidence>
<dbReference type="OrthoDB" id="7665907at2"/>
<reference evidence="2 3" key="1">
    <citation type="submission" date="2018-06" db="EMBL/GenBank/DDBJ databases">
        <title>Echinicola strongylocentroti sp. nov., isolated from a sea urchin Strongylocentrotus intermedius.</title>
        <authorList>
            <person name="Bae S.S."/>
        </authorList>
    </citation>
    <scope>NUCLEOTIDE SEQUENCE [LARGE SCALE GENOMIC DNA]</scope>
    <source>
        <strain evidence="2 3">MEBiC08714</strain>
    </source>
</reference>
<dbReference type="InterPro" id="IPR001173">
    <property type="entry name" value="Glyco_trans_2-like"/>
</dbReference>
<dbReference type="Gene3D" id="3.90.550.10">
    <property type="entry name" value="Spore Coat Polysaccharide Biosynthesis Protein SpsA, Chain A"/>
    <property type="match status" value="1"/>
</dbReference>
<organism evidence="2 3">
    <name type="scientific">Echinicola strongylocentroti</name>
    <dbReference type="NCBI Taxonomy" id="1795355"/>
    <lineage>
        <taxon>Bacteria</taxon>
        <taxon>Pseudomonadati</taxon>
        <taxon>Bacteroidota</taxon>
        <taxon>Cytophagia</taxon>
        <taxon>Cytophagales</taxon>
        <taxon>Cyclobacteriaceae</taxon>
        <taxon>Echinicola</taxon>
    </lineage>
</organism>
<keyword evidence="3" id="KW-1185">Reference proteome</keyword>
<keyword evidence="2" id="KW-0808">Transferase</keyword>
<gene>
    <name evidence="2" type="ORF">DN752_19050</name>
</gene>
<feature type="domain" description="Glycosyltransferase 2-like" evidence="1">
    <location>
        <begin position="2"/>
        <end position="126"/>
    </location>
</feature>
<dbReference type="Proteomes" id="UP000248688">
    <property type="component" value="Chromosome"/>
</dbReference>
<dbReference type="GO" id="GO:0016740">
    <property type="term" value="F:transferase activity"/>
    <property type="evidence" value="ECO:0007669"/>
    <property type="project" value="UniProtKB-KW"/>
</dbReference>
<name>A0A2Z4IQV6_9BACT</name>
<dbReference type="SUPFAM" id="SSF53448">
    <property type="entry name" value="Nucleotide-diphospho-sugar transferases"/>
    <property type="match status" value="1"/>
</dbReference>
<proteinExistence type="predicted"/>
<dbReference type="Pfam" id="PF00535">
    <property type="entry name" value="Glycos_transf_2"/>
    <property type="match status" value="1"/>
</dbReference>
<dbReference type="InterPro" id="IPR029044">
    <property type="entry name" value="Nucleotide-diphossugar_trans"/>
</dbReference>
<sequence length="295" mass="33691">MTYNRPQIVVETILSLEAQTQPLEVIWIIDNSSNYNTKESVLSLHNPKIRYFNVGYNAGPAGAAKIGLNLCIKENLDWIYWGDDNDPPVFQDSFERLLGEVSKETDRCSIGIVGTVGHFFDNKRGVINKTSLDLLLGNGLLEVDSVAGNMTMMVNKRVLEAGIYPDPTLFFGFEELDFCLKVKRKGFGIYVDKVQFRELKNYFNKTGANRSFYNKKTLNSLPREYYTVRNLLFIASKYGFKEMKVRLIIKCMVKSLFGFKYGFKYGVENAKYLLMGLFHFLMNKKGGTMTLKNGL</sequence>
<dbReference type="KEGG" id="est:DN752_19050"/>
<dbReference type="AlphaFoldDB" id="A0A2Z4IQV6"/>
<protein>
    <submittedName>
        <fullName evidence="2">Glycosyl transferase</fullName>
    </submittedName>
</protein>
<evidence type="ECO:0000313" key="2">
    <source>
        <dbReference type="EMBL" id="AWW33255.1"/>
    </source>
</evidence>